<protein>
    <submittedName>
        <fullName evidence="1">Uncharacterized protein</fullName>
    </submittedName>
</protein>
<sequence length="126" mass="14514">MSSHTWFLYELVGGLGLTRLLYTSRHDELCCKLPSLPYPCISSAYLLHLARVSVPFWQSSTPHLHLHTCWLSLWATSINRDAQCCLGIFVCLSLLLIDEFLADCRPRSPPPWEHMIRRSKRATPYV</sequence>
<accession>A0ACB9ZAP9</accession>
<reference evidence="1 2" key="1">
    <citation type="journal article" date="2022" name="New Phytol.">
        <title>Ecological generalism drives hyperdiversity of secondary metabolite gene clusters in xylarialean endophytes.</title>
        <authorList>
            <person name="Franco M.E.E."/>
            <person name="Wisecaver J.H."/>
            <person name="Arnold A.E."/>
            <person name="Ju Y.M."/>
            <person name="Slot J.C."/>
            <person name="Ahrendt S."/>
            <person name="Moore L.P."/>
            <person name="Eastman K.E."/>
            <person name="Scott K."/>
            <person name="Konkel Z."/>
            <person name="Mondo S.J."/>
            <person name="Kuo A."/>
            <person name="Hayes R.D."/>
            <person name="Haridas S."/>
            <person name="Andreopoulos B."/>
            <person name="Riley R."/>
            <person name="LaButti K."/>
            <person name="Pangilinan J."/>
            <person name="Lipzen A."/>
            <person name="Amirebrahimi M."/>
            <person name="Yan J."/>
            <person name="Adam C."/>
            <person name="Keymanesh K."/>
            <person name="Ng V."/>
            <person name="Louie K."/>
            <person name="Northen T."/>
            <person name="Drula E."/>
            <person name="Henrissat B."/>
            <person name="Hsieh H.M."/>
            <person name="Youens-Clark K."/>
            <person name="Lutzoni F."/>
            <person name="Miadlikowska J."/>
            <person name="Eastwood D.C."/>
            <person name="Hamelin R.C."/>
            <person name="Grigoriev I.V."/>
            <person name="U'Ren J.M."/>
        </authorList>
    </citation>
    <scope>NUCLEOTIDE SEQUENCE [LARGE SCALE GENOMIC DNA]</scope>
    <source>
        <strain evidence="1 2">CBS 119005</strain>
    </source>
</reference>
<name>A0ACB9ZAP9_9PEZI</name>
<dbReference type="EMBL" id="MU393440">
    <property type="protein sequence ID" value="KAI4868199.1"/>
    <property type="molecule type" value="Genomic_DNA"/>
</dbReference>
<dbReference type="Proteomes" id="UP001497700">
    <property type="component" value="Unassembled WGS sequence"/>
</dbReference>
<organism evidence="1 2">
    <name type="scientific">Hypoxylon rubiginosum</name>
    <dbReference type="NCBI Taxonomy" id="110542"/>
    <lineage>
        <taxon>Eukaryota</taxon>
        <taxon>Fungi</taxon>
        <taxon>Dikarya</taxon>
        <taxon>Ascomycota</taxon>
        <taxon>Pezizomycotina</taxon>
        <taxon>Sordariomycetes</taxon>
        <taxon>Xylariomycetidae</taxon>
        <taxon>Xylariales</taxon>
        <taxon>Hypoxylaceae</taxon>
        <taxon>Hypoxylon</taxon>
    </lineage>
</organism>
<evidence type="ECO:0000313" key="1">
    <source>
        <dbReference type="EMBL" id="KAI4868199.1"/>
    </source>
</evidence>
<comment type="caution">
    <text evidence="1">The sequence shown here is derived from an EMBL/GenBank/DDBJ whole genome shotgun (WGS) entry which is preliminary data.</text>
</comment>
<keyword evidence="2" id="KW-1185">Reference proteome</keyword>
<proteinExistence type="predicted"/>
<evidence type="ECO:0000313" key="2">
    <source>
        <dbReference type="Proteomes" id="UP001497700"/>
    </source>
</evidence>
<gene>
    <name evidence="1" type="ORF">F4820DRAFT_152784</name>
</gene>